<organism evidence="1 2">
    <name type="scientific">Paralvinella palmiformis</name>
    <dbReference type="NCBI Taxonomy" id="53620"/>
    <lineage>
        <taxon>Eukaryota</taxon>
        <taxon>Metazoa</taxon>
        <taxon>Spiralia</taxon>
        <taxon>Lophotrochozoa</taxon>
        <taxon>Annelida</taxon>
        <taxon>Polychaeta</taxon>
        <taxon>Sedentaria</taxon>
        <taxon>Canalipalpata</taxon>
        <taxon>Terebellida</taxon>
        <taxon>Terebelliformia</taxon>
        <taxon>Alvinellidae</taxon>
        <taxon>Paralvinella</taxon>
    </lineage>
</organism>
<dbReference type="CDD" id="cd06558">
    <property type="entry name" value="crotonase-like"/>
    <property type="match status" value="1"/>
</dbReference>
<dbReference type="Gene3D" id="3.90.226.10">
    <property type="entry name" value="2-enoyl-CoA Hydratase, Chain A, domain 1"/>
    <property type="match status" value="2"/>
</dbReference>
<keyword evidence="2" id="KW-1185">Reference proteome</keyword>
<dbReference type="PANTHER" id="PTHR11941">
    <property type="entry name" value="ENOYL-COA HYDRATASE-RELATED"/>
    <property type="match status" value="1"/>
</dbReference>
<dbReference type="PANTHER" id="PTHR11941:SF75">
    <property type="entry name" value="ENOYL-COA HYDRATASE_ISOMERASE FAMILY PROTEIN"/>
    <property type="match status" value="1"/>
</dbReference>
<dbReference type="GO" id="GO:0004165">
    <property type="term" value="F:delta(3)-delta(2)-enoyl-CoA isomerase activity"/>
    <property type="evidence" value="ECO:0007669"/>
    <property type="project" value="TreeGrafter"/>
</dbReference>
<evidence type="ECO:0008006" key="3">
    <source>
        <dbReference type="Google" id="ProtNLM"/>
    </source>
</evidence>
<dbReference type="Pfam" id="PF00378">
    <property type="entry name" value="ECH_1"/>
    <property type="match status" value="2"/>
</dbReference>
<dbReference type="InterPro" id="IPR029045">
    <property type="entry name" value="ClpP/crotonase-like_dom_sf"/>
</dbReference>
<comment type="caution">
    <text evidence="1">The sequence shown here is derived from an EMBL/GenBank/DDBJ whole genome shotgun (WGS) entry which is preliminary data.</text>
</comment>
<reference evidence="1" key="1">
    <citation type="journal article" date="2023" name="Mol. Biol. Evol.">
        <title>Third-Generation Sequencing Reveals the Adaptive Role of the Epigenome in Three Deep-Sea Polychaetes.</title>
        <authorList>
            <person name="Perez M."/>
            <person name="Aroh O."/>
            <person name="Sun Y."/>
            <person name="Lan Y."/>
            <person name="Juniper S.K."/>
            <person name="Young C.R."/>
            <person name="Angers B."/>
            <person name="Qian P.Y."/>
        </authorList>
    </citation>
    <scope>NUCLEOTIDE SEQUENCE</scope>
    <source>
        <strain evidence="1">P08H-3</strain>
    </source>
</reference>
<protein>
    <recommendedName>
        <fullName evidence="3">Enoyl-CoA hydratase</fullName>
    </recommendedName>
</protein>
<proteinExistence type="predicted"/>
<dbReference type="EMBL" id="JAODUP010000418">
    <property type="protein sequence ID" value="KAK2150201.1"/>
    <property type="molecule type" value="Genomic_DNA"/>
</dbReference>
<dbReference type="InterPro" id="IPR001753">
    <property type="entry name" value="Enoyl-CoA_hydra/iso"/>
</dbReference>
<dbReference type="Proteomes" id="UP001208570">
    <property type="component" value="Unassembled WGS sequence"/>
</dbReference>
<evidence type="ECO:0000313" key="1">
    <source>
        <dbReference type="EMBL" id="KAK2150201.1"/>
    </source>
</evidence>
<sequence length="162" mass="18475">MHSTDKEDYFRVRFDNDVAIITMCRDENRINGTFVEKINSVLDNILDNPTVKAVVTTGTGRFYSNGLDLQWLNGLGIEEKKRSKLSSGQTCHEVIVLGRRYTAEEALNAGIVQEISAPVELMSKALSWINNNLPKYGYDRKHLQTIKEDIYNDEFQTLMAKL</sequence>
<gene>
    <name evidence="1" type="ORF">LSH36_418g01000</name>
</gene>
<dbReference type="GO" id="GO:0006635">
    <property type="term" value="P:fatty acid beta-oxidation"/>
    <property type="evidence" value="ECO:0007669"/>
    <property type="project" value="TreeGrafter"/>
</dbReference>
<evidence type="ECO:0000313" key="2">
    <source>
        <dbReference type="Proteomes" id="UP001208570"/>
    </source>
</evidence>
<name>A0AAD9JCS0_9ANNE</name>
<dbReference type="AlphaFoldDB" id="A0AAD9JCS0"/>
<dbReference type="SUPFAM" id="SSF52096">
    <property type="entry name" value="ClpP/crotonase"/>
    <property type="match status" value="1"/>
</dbReference>
<dbReference type="GO" id="GO:0005777">
    <property type="term" value="C:peroxisome"/>
    <property type="evidence" value="ECO:0007669"/>
    <property type="project" value="TreeGrafter"/>
</dbReference>
<accession>A0AAD9JCS0</accession>